<keyword evidence="9" id="KW-0479">Metal-binding</keyword>
<feature type="domain" description="STT3/PglB/AglB core" evidence="14">
    <location>
        <begin position="39"/>
        <end position="94"/>
    </location>
</feature>
<evidence type="ECO:0000256" key="10">
    <source>
        <dbReference type="ARBA" id="ARBA00022842"/>
    </source>
</evidence>
<dbReference type="EMBL" id="QSBY01000005">
    <property type="protein sequence ID" value="RHW72436.1"/>
    <property type="molecule type" value="Genomic_DNA"/>
</dbReference>
<dbReference type="Gene3D" id="3.40.50.12610">
    <property type="match status" value="1"/>
</dbReference>
<keyword evidence="7" id="KW-0808">Transferase</keyword>
<protein>
    <recommendedName>
        <fullName evidence="14">STT3/PglB/AglB core domain-containing protein</fullName>
    </recommendedName>
</protein>
<proteinExistence type="inferred from homology"/>
<comment type="cofactor">
    <cofactor evidence="2">
        <name>Mg(2+)</name>
        <dbReference type="ChEBI" id="CHEBI:18420"/>
    </cofactor>
</comment>
<accession>A0A3L6L8P1</accession>
<dbReference type="AlphaFoldDB" id="A0A3L6L8P1"/>
<keyword evidence="10" id="KW-0460">Magnesium</keyword>
<sequence length="145" mass="16560">MSSPQIIMRATVGGRRVILDDYYVSYLWLRNNTPEDARILSWWDYGYQITGIGNRTTLADGNTWNHEHIATIGKMLTSPVKESHALIRHLADYVLIWAGYDGSDLLKSPHMARIGNSVYRDICSEDDPLCTQFGFYSGDFINLRL</sequence>
<comment type="cofactor">
    <cofactor evidence="1">
        <name>Mn(2+)</name>
        <dbReference type="ChEBI" id="CHEBI:29035"/>
    </cofactor>
</comment>
<dbReference type="PANTHER" id="PTHR13872">
    <property type="entry name" value="DOLICHYL-DIPHOSPHOOLIGOSACCHARIDE--PROTEIN GLYCOSYLTRANSFERASE SUBUNIT"/>
    <property type="match status" value="1"/>
</dbReference>
<keyword evidence="6" id="KW-0328">Glycosyltransferase</keyword>
<keyword evidence="13" id="KW-0464">Manganese</keyword>
<dbReference type="PANTHER" id="PTHR13872:SF1">
    <property type="entry name" value="DOLICHYL-DIPHOSPHOOLIGOSACCHARIDE--PROTEIN GLYCOSYLTRANSFERASE SUBUNIT STT3B"/>
    <property type="match status" value="1"/>
</dbReference>
<evidence type="ECO:0000256" key="7">
    <source>
        <dbReference type="ARBA" id="ARBA00022679"/>
    </source>
</evidence>
<dbReference type="Proteomes" id="UP000266743">
    <property type="component" value="Chromosome 5"/>
</dbReference>
<evidence type="ECO:0000256" key="11">
    <source>
        <dbReference type="ARBA" id="ARBA00022989"/>
    </source>
</evidence>
<name>A0A3L6L8P1_9TRYP</name>
<dbReference type="InterPro" id="IPR003674">
    <property type="entry name" value="Oligo_trans_STT3"/>
</dbReference>
<keyword evidence="8" id="KW-0812">Transmembrane</keyword>
<comment type="caution">
    <text evidence="15">The sequence shown here is derived from an EMBL/GenBank/DDBJ whole genome shotgun (WGS) entry which is preliminary data.</text>
</comment>
<dbReference type="InterPro" id="IPR048999">
    <property type="entry name" value="STT3-PglB_core"/>
</dbReference>
<keyword evidence="11" id="KW-1133">Transmembrane helix</keyword>
<evidence type="ECO:0000256" key="12">
    <source>
        <dbReference type="ARBA" id="ARBA00023136"/>
    </source>
</evidence>
<evidence type="ECO:0000256" key="2">
    <source>
        <dbReference type="ARBA" id="ARBA00001946"/>
    </source>
</evidence>
<evidence type="ECO:0000256" key="9">
    <source>
        <dbReference type="ARBA" id="ARBA00022723"/>
    </source>
</evidence>
<dbReference type="GO" id="GO:0004576">
    <property type="term" value="F:oligosaccharyl transferase activity"/>
    <property type="evidence" value="ECO:0007669"/>
    <property type="project" value="InterPro"/>
</dbReference>
<evidence type="ECO:0000256" key="8">
    <source>
        <dbReference type="ARBA" id="ARBA00022692"/>
    </source>
</evidence>
<dbReference type="GO" id="GO:0016020">
    <property type="term" value="C:membrane"/>
    <property type="evidence" value="ECO:0007669"/>
    <property type="project" value="InterPro"/>
</dbReference>
<comment type="pathway">
    <text evidence="4">Protein modification; protein glycosylation.</text>
</comment>
<evidence type="ECO:0000259" key="14">
    <source>
        <dbReference type="Pfam" id="PF21436"/>
    </source>
</evidence>
<dbReference type="GO" id="GO:0012505">
    <property type="term" value="C:endomembrane system"/>
    <property type="evidence" value="ECO:0007669"/>
    <property type="project" value="UniProtKB-SubCell"/>
</dbReference>
<evidence type="ECO:0000256" key="13">
    <source>
        <dbReference type="ARBA" id="ARBA00023211"/>
    </source>
</evidence>
<evidence type="ECO:0000256" key="5">
    <source>
        <dbReference type="ARBA" id="ARBA00010810"/>
    </source>
</evidence>
<evidence type="ECO:0000256" key="6">
    <source>
        <dbReference type="ARBA" id="ARBA00022676"/>
    </source>
</evidence>
<reference evidence="15 16" key="1">
    <citation type="submission" date="2018-09" db="EMBL/GenBank/DDBJ databases">
        <title>whole genome sequence of T. equiperdum IVM-t1 strain.</title>
        <authorList>
            <person name="Suganuma K."/>
        </authorList>
    </citation>
    <scope>NUCLEOTIDE SEQUENCE [LARGE SCALE GENOMIC DNA]</scope>
    <source>
        <strain evidence="15 16">IVM-t1</strain>
    </source>
</reference>
<evidence type="ECO:0000256" key="3">
    <source>
        <dbReference type="ARBA" id="ARBA00004127"/>
    </source>
</evidence>
<dbReference type="UniPathway" id="UPA00378"/>
<evidence type="ECO:0000256" key="4">
    <source>
        <dbReference type="ARBA" id="ARBA00004922"/>
    </source>
</evidence>
<dbReference type="GO" id="GO:0046872">
    <property type="term" value="F:metal ion binding"/>
    <property type="evidence" value="ECO:0007669"/>
    <property type="project" value="UniProtKB-KW"/>
</dbReference>
<evidence type="ECO:0000256" key="1">
    <source>
        <dbReference type="ARBA" id="ARBA00001936"/>
    </source>
</evidence>
<evidence type="ECO:0000313" key="16">
    <source>
        <dbReference type="Proteomes" id="UP000266743"/>
    </source>
</evidence>
<comment type="similarity">
    <text evidence="5">Belongs to the STT3 family.</text>
</comment>
<gene>
    <name evidence="15" type="ORF">DPX39_050014600</name>
</gene>
<dbReference type="Pfam" id="PF21436">
    <property type="entry name" value="STT3-PglB_core"/>
    <property type="match status" value="1"/>
</dbReference>
<keyword evidence="12" id="KW-0472">Membrane</keyword>
<comment type="subcellular location">
    <subcellularLocation>
        <location evidence="3">Endomembrane system</location>
        <topology evidence="3">Multi-pass membrane protein</topology>
    </subcellularLocation>
</comment>
<organism evidence="15 16">
    <name type="scientific">Trypanosoma brucei equiperdum</name>
    <dbReference type="NCBI Taxonomy" id="630700"/>
    <lineage>
        <taxon>Eukaryota</taxon>
        <taxon>Discoba</taxon>
        <taxon>Euglenozoa</taxon>
        <taxon>Kinetoplastea</taxon>
        <taxon>Metakinetoplastina</taxon>
        <taxon>Trypanosomatida</taxon>
        <taxon>Trypanosomatidae</taxon>
        <taxon>Trypanosoma</taxon>
    </lineage>
</organism>
<evidence type="ECO:0000313" key="15">
    <source>
        <dbReference type="EMBL" id="RHW72436.1"/>
    </source>
</evidence>